<keyword evidence="5 6" id="KW-0472">Membrane</keyword>
<feature type="transmembrane region" description="Helical" evidence="6">
    <location>
        <begin position="42"/>
        <end position="59"/>
    </location>
</feature>
<evidence type="ECO:0000313" key="8">
    <source>
        <dbReference type="EMBL" id="CAD8380046.1"/>
    </source>
</evidence>
<feature type="domain" description="ABC-2 type transporter transmembrane" evidence="7">
    <location>
        <begin position="20"/>
        <end position="227"/>
    </location>
</feature>
<accession>A0A7S0FTQ3</accession>
<dbReference type="InterPro" id="IPR050352">
    <property type="entry name" value="ABCG_transporters"/>
</dbReference>
<feature type="transmembrane region" description="Helical" evidence="6">
    <location>
        <begin position="71"/>
        <end position="90"/>
    </location>
</feature>
<feature type="transmembrane region" description="Helical" evidence="6">
    <location>
        <begin position="261"/>
        <end position="287"/>
    </location>
</feature>
<dbReference type="PANTHER" id="PTHR48041">
    <property type="entry name" value="ABC TRANSPORTER G FAMILY MEMBER 28"/>
    <property type="match status" value="1"/>
</dbReference>
<dbReference type="EMBL" id="HBEJ01018598">
    <property type="protein sequence ID" value="CAD8380046.1"/>
    <property type="molecule type" value="Transcribed_RNA"/>
</dbReference>
<feature type="transmembrane region" description="Helical" evidence="6">
    <location>
        <begin position="180"/>
        <end position="199"/>
    </location>
</feature>
<evidence type="ECO:0000259" key="7">
    <source>
        <dbReference type="Pfam" id="PF01061"/>
    </source>
</evidence>
<dbReference type="PANTHER" id="PTHR48041:SF91">
    <property type="entry name" value="ABC TRANSPORTER G FAMILY MEMBER 28"/>
    <property type="match status" value="1"/>
</dbReference>
<keyword evidence="4 6" id="KW-1133">Transmembrane helix</keyword>
<reference evidence="8" key="1">
    <citation type="submission" date="2021-01" db="EMBL/GenBank/DDBJ databases">
        <authorList>
            <person name="Corre E."/>
            <person name="Pelletier E."/>
            <person name="Niang G."/>
            <person name="Scheremetjew M."/>
            <person name="Finn R."/>
            <person name="Kale V."/>
            <person name="Holt S."/>
            <person name="Cochrane G."/>
            <person name="Meng A."/>
            <person name="Brown T."/>
            <person name="Cohen L."/>
        </authorList>
    </citation>
    <scope>NUCLEOTIDE SEQUENCE</scope>
    <source>
        <strain evidence="8">CCMP3303</strain>
    </source>
</reference>
<evidence type="ECO:0000256" key="2">
    <source>
        <dbReference type="ARBA" id="ARBA00022448"/>
    </source>
</evidence>
<name>A0A7S0FTQ3_9STRA</name>
<sequence length="292" mass="32353">MSVVVEETKDQLAPSQMSRLLTLLRFRMVAHYKDGEFLGTRFGDKIVFSILILSLYWGIGGNSDAQSIQSTAALLYFIAAICGYGAAAFVPSLTLERSLYYRELSDGCYAPATYYMAKFIEEGVLATITSLIFCLVVHFGCALQGNFFLLFISYYLTTMMGIILAYAVAAVSPTMEAANAILPTFVTIWMFFGGLFIVFDKIPRGWYWFSWTSFLRYSWGSMMLNQFAGEENGSLPVFYGDDGQAQNILEFYGLEGKVMGSIGACLGLLSGLIGAFSLVGVLGLMFIRHDKR</sequence>
<dbReference type="GO" id="GO:0140359">
    <property type="term" value="F:ABC-type transporter activity"/>
    <property type="evidence" value="ECO:0007669"/>
    <property type="project" value="InterPro"/>
</dbReference>
<dbReference type="Pfam" id="PF01061">
    <property type="entry name" value="ABC2_membrane"/>
    <property type="match status" value="1"/>
</dbReference>
<dbReference type="AlphaFoldDB" id="A0A7S0FTQ3"/>
<gene>
    <name evidence="8" type="ORF">MPOL1434_LOCUS10831</name>
</gene>
<evidence type="ECO:0000256" key="5">
    <source>
        <dbReference type="ARBA" id="ARBA00023136"/>
    </source>
</evidence>
<dbReference type="GO" id="GO:0016020">
    <property type="term" value="C:membrane"/>
    <property type="evidence" value="ECO:0007669"/>
    <property type="project" value="UniProtKB-SubCell"/>
</dbReference>
<comment type="subcellular location">
    <subcellularLocation>
        <location evidence="1">Membrane</location>
        <topology evidence="1">Multi-pass membrane protein</topology>
    </subcellularLocation>
</comment>
<dbReference type="InterPro" id="IPR013525">
    <property type="entry name" value="ABC2_TM"/>
</dbReference>
<evidence type="ECO:0000256" key="3">
    <source>
        <dbReference type="ARBA" id="ARBA00022692"/>
    </source>
</evidence>
<protein>
    <recommendedName>
        <fullName evidence="7">ABC-2 type transporter transmembrane domain-containing protein</fullName>
    </recommendedName>
</protein>
<proteinExistence type="predicted"/>
<organism evidence="8">
    <name type="scientific">Minutocellus polymorphus</name>
    <dbReference type="NCBI Taxonomy" id="265543"/>
    <lineage>
        <taxon>Eukaryota</taxon>
        <taxon>Sar</taxon>
        <taxon>Stramenopiles</taxon>
        <taxon>Ochrophyta</taxon>
        <taxon>Bacillariophyta</taxon>
        <taxon>Mediophyceae</taxon>
        <taxon>Cymatosirophycidae</taxon>
        <taxon>Cymatosirales</taxon>
        <taxon>Cymatosiraceae</taxon>
        <taxon>Minutocellus</taxon>
    </lineage>
</organism>
<evidence type="ECO:0000256" key="4">
    <source>
        <dbReference type="ARBA" id="ARBA00022989"/>
    </source>
</evidence>
<feature type="transmembrane region" description="Helical" evidence="6">
    <location>
        <begin position="123"/>
        <end position="141"/>
    </location>
</feature>
<keyword evidence="3 6" id="KW-0812">Transmembrane</keyword>
<evidence type="ECO:0000256" key="6">
    <source>
        <dbReference type="SAM" id="Phobius"/>
    </source>
</evidence>
<feature type="transmembrane region" description="Helical" evidence="6">
    <location>
        <begin position="148"/>
        <end position="168"/>
    </location>
</feature>
<evidence type="ECO:0000256" key="1">
    <source>
        <dbReference type="ARBA" id="ARBA00004141"/>
    </source>
</evidence>
<keyword evidence="2" id="KW-0813">Transport</keyword>